<accession>A0A840ZLW0</accession>
<dbReference type="PANTHER" id="PTHR12151">
    <property type="entry name" value="ELECTRON TRANSPORT PROTIN SCO1/SENC FAMILY MEMBER"/>
    <property type="match status" value="1"/>
</dbReference>
<organism evidence="3 4">
    <name type="scientific">Methylorubrum rhodinum</name>
    <dbReference type="NCBI Taxonomy" id="29428"/>
    <lineage>
        <taxon>Bacteria</taxon>
        <taxon>Pseudomonadati</taxon>
        <taxon>Pseudomonadota</taxon>
        <taxon>Alphaproteobacteria</taxon>
        <taxon>Hyphomicrobiales</taxon>
        <taxon>Methylobacteriaceae</taxon>
        <taxon>Methylorubrum</taxon>
    </lineage>
</organism>
<protein>
    <submittedName>
        <fullName evidence="3">Cytochrome oxidase Cu insertion factor (SCO1/SenC/PrrC family)</fullName>
    </submittedName>
</protein>
<evidence type="ECO:0000313" key="4">
    <source>
        <dbReference type="Proteomes" id="UP000583454"/>
    </source>
</evidence>
<evidence type="ECO:0000256" key="1">
    <source>
        <dbReference type="ARBA" id="ARBA00010996"/>
    </source>
</evidence>
<dbReference type="Gene3D" id="3.40.30.10">
    <property type="entry name" value="Glutaredoxin"/>
    <property type="match status" value="1"/>
</dbReference>
<dbReference type="PANTHER" id="PTHR12151:SF25">
    <property type="entry name" value="LINALOOL DEHYDRATASE_ISOMERASE DOMAIN-CONTAINING PROTEIN"/>
    <property type="match status" value="1"/>
</dbReference>
<name>A0A840ZLW0_9HYPH</name>
<dbReference type="InterPro" id="IPR003782">
    <property type="entry name" value="SCO1/SenC"/>
</dbReference>
<keyword evidence="2" id="KW-0186">Copper</keyword>
<dbReference type="EMBL" id="JACHOP010000015">
    <property type="protein sequence ID" value="MBB5758586.1"/>
    <property type="molecule type" value="Genomic_DNA"/>
</dbReference>
<evidence type="ECO:0000256" key="2">
    <source>
        <dbReference type="PIRSR" id="PIRSR603782-1"/>
    </source>
</evidence>
<dbReference type="RefSeq" id="WP_183571160.1">
    <property type="nucleotide sequence ID" value="NZ_JACHOP010000015.1"/>
</dbReference>
<dbReference type="InterPro" id="IPR036249">
    <property type="entry name" value="Thioredoxin-like_sf"/>
</dbReference>
<proteinExistence type="inferred from homology"/>
<keyword evidence="2" id="KW-0479">Metal-binding</keyword>
<keyword evidence="4" id="KW-1185">Reference proteome</keyword>
<comment type="caution">
    <text evidence="3">The sequence shown here is derived from an EMBL/GenBank/DDBJ whole genome shotgun (WGS) entry which is preliminary data.</text>
</comment>
<reference evidence="3 4" key="1">
    <citation type="submission" date="2020-08" db="EMBL/GenBank/DDBJ databases">
        <title>Genomic Encyclopedia of Type Strains, Phase IV (KMG-IV): sequencing the most valuable type-strain genomes for metagenomic binning, comparative biology and taxonomic classification.</title>
        <authorList>
            <person name="Goeker M."/>
        </authorList>
    </citation>
    <scope>NUCLEOTIDE SEQUENCE [LARGE SCALE GENOMIC DNA]</scope>
    <source>
        <strain evidence="3 4">DSM 2163</strain>
    </source>
</reference>
<gene>
    <name evidence="3" type="ORF">HNR00_003309</name>
</gene>
<dbReference type="Proteomes" id="UP000583454">
    <property type="component" value="Unassembled WGS sequence"/>
</dbReference>
<dbReference type="AlphaFoldDB" id="A0A840ZLW0"/>
<dbReference type="GO" id="GO:0046872">
    <property type="term" value="F:metal ion binding"/>
    <property type="evidence" value="ECO:0007669"/>
    <property type="project" value="UniProtKB-KW"/>
</dbReference>
<comment type="similarity">
    <text evidence="1">Belongs to the SCO1/2 family.</text>
</comment>
<sequence>MNSVEVIRDGALAAAGLVIALTTVSYMTAPPQCWVMADGRPHIGGPFRVVTHTGAMLVSRVLQGKLLVVFFGFTHFPGVCPTALASLSQLMVDLGPDADGLQVVFFTVDSNATGGRRSPDTCRPSTRASMR</sequence>
<dbReference type="Pfam" id="PF02630">
    <property type="entry name" value="SCO1-SenC"/>
    <property type="match status" value="1"/>
</dbReference>
<dbReference type="SUPFAM" id="SSF52833">
    <property type="entry name" value="Thioredoxin-like"/>
    <property type="match status" value="1"/>
</dbReference>
<feature type="binding site" evidence="2">
    <location>
        <position position="80"/>
    </location>
    <ligand>
        <name>Cu cation</name>
        <dbReference type="ChEBI" id="CHEBI:23378"/>
    </ligand>
</feature>
<evidence type="ECO:0000313" key="3">
    <source>
        <dbReference type="EMBL" id="MBB5758586.1"/>
    </source>
</evidence>